<dbReference type="AlphaFoldDB" id="A0A1H8JDD3"/>
<dbReference type="Proteomes" id="UP000199531">
    <property type="component" value="Unassembled WGS sequence"/>
</dbReference>
<gene>
    <name evidence="1" type="ORF">SAMN02745977_02047</name>
</gene>
<dbReference type="STRING" id="1121117.SAMN02745977_02047"/>
<dbReference type="EMBL" id="FOCW01000006">
    <property type="protein sequence ID" value="SEN78782.1"/>
    <property type="molecule type" value="Genomic_DNA"/>
</dbReference>
<dbReference type="RefSeq" id="WP_091817474.1">
    <property type="nucleotide sequence ID" value="NZ_FOCW01000006.1"/>
</dbReference>
<dbReference type="OrthoDB" id="8456019at2"/>
<reference evidence="1 2" key="1">
    <citation type="submission" date="2016-10" db="EMBL/GenBank/DDBJ databases">
        <authorList>
            <person name="de Groot N.N."/>
        </authorList>
    </citation>
    <scope>NUCLEOTIDE SEQUENCE [LARGE SCALE GENOMIC DNA]</scope>
    <source>
        <strain evidence="1 2">DSM 15123</strain>
    </source>
</reference>
<protein>
    <submittedName>
        <fullName evidence="1">Uncharacterized protein</fullName>
    </submittedName>
</protein>
<organism evidence="1 2">
    <name type="scientific">Brachymonas denitrificans DSM 15123</name>
    <dbReference type="NCBI Taxonomy" id="1121117"/>
    <lineage>
        <taxon>Bacteria</taxon>
        <taxon>Pseudomonadati</taxon>
        <taxon>Pseudomonadota</taxon>
        <taxon>Betaproteobacteria</taxon>
        <taxon>Burkholderiales</taxon>
        <taxon>Comamonadaceae</taxon>
        <taxon>Brachymonas</taxon>
    </lineage>
</organism>
<keyword evidence="2" id="KW-1185">Reference proteome</keyword>
<name>A0A1H8JDD3_9BURK</name>
<evidence type="ECO:0000313" key="2">
    <source>
        <dbReference type="Proteomes" id="UP000199531"/>
    </source>
</evidence>
<accession>A0A1H8JDD3</accession>
<sequence length="367" mass="40934">MKIDFSQPRFTGARFDEHTLPVDVARDLAAYERLIVELAKHLYLLEHPERQRVPKGFEAGFRLDIERIDAGSAKPMLALVMAGALALQGGEKDYFERARDLVAECIAAPIVALPEAFPKELLGHFNQFGRSLRADEALELPVQGDGNPARLTQEKRKQLVLAADQVYEREISLNGYIEEVDFAKSSFRLKPADNSPAVVIPMPDSFHNMARAYGGRQRHQISVVGVGAYDSYERLQKVISIESLEVTKNYAISARLDEISQLENGWFEGGGLAPNADRLSPVSEKLIADYPEKLPIPLIVSKQDGNLLLEWKVEGDPSLDIDLTNLQASYHAFGADEEDVERDFNLDAAGWQSLFAFLNENIKVQQA</sequence>
<evidence type="ECO:0000313" key="1">
    <source>
        <dbReference type="EMBL" id="SEN78782.1"/>
    </source>
</evidence>
<proteinExistence type="predicted"/>